<dbReference type="EMBL" id="PYGA01000004">
    <property type="protein sequence ID" value="PSK98820.1"/>
    <property type="molecule type" value="Genomic_DNA"/>
</dbReference>
<dbReference type="AlphaFoldDB" id="A0A2P8DNN8"/>
<dbReference type="PROSITE" id="PS50937">
    <property type="entry name" value="HTH_MERR_2"/>
    <property type="match status" value="1"/>
</dbReference>
<dbReference type="InterPro" id="IPR047057">
    <property type="entry name" value="MerR_fam"/>
</dbReference>
<organism evidence="5 6">
    <name type="scientific">Murinocardiopsis flavida</name>
    <dbReference type="NCBI Taxonomy" id="645275"/>
    <lineage>
        <taxon>Bacteria</taxon>
        <taxon>Bacillati</taxon>
        <taxon>Actinomycetota</taxon>
        <taxon>Actinomycetes</taxon>
        <taxon>Streptosporangiales</taxon>
        <taxon>Nocardiopsidaceae</taxon>
        <taxon>Murinocardiopsis</taxon>
    </lineage>
</organism>
<dbReference type="Pfam" id="PF13411">
    <property type="entry name" value="MerR_1"/>
    <property type="match status" value="1"/>
</dbReference>
<evidence type="ECO:0000313" key="6">
    <source>
        <dbReference type="Proteomes" id="UP000240542"/>
    </source>
</evidence>
<protein>
    <submittedName>
        <fullName evidence="5">DNA-binding transcriptional MerR regulator</fullName>
    </submittedName>
</protein>
<sequence length="124" mass="13804">MRIGELARRTGTTTRALRYYEEQALLTSERGGNGYREYGDDAVVRVRNVRLLLDAGLGSEEIRELRACLSRDLTHEPACGEALGLYERRLDAVRARLRALLDVEERLSAQVGELRSAAADSVPS</sequence>
<keyword evidence="3" id="KW-0804">Transcription</keyword>
<dbReference type="PANTHER" id="PTHR30204">
    <property type="entry name" value="REDOX-CYCLING DRUG-SENSING TRANSCRIPTIONAL ACTIVATOR SOXR"/>
    <property type="match status" value="1"/>
</dbReference>
<accession>A0A2P8DNN8</accession>
<evidence type="ECO:0000256" key="1">
    <source>
        <dbReference type="ARBA" id="ARBA00023015"/>
    </source>
</evidence>
<dbReference type="SMART" id="SM00422">
    <property type="entry name" value="HTH_MERR"/>
    <property type="match status" value="1"/>
</dbReference>
<keyword evidence="6" id="KW-1185">Reference proteome</keyword>
<dbReference type="Gene3D" id="1.10.1660.10">
    <property type="match status" value="1"/>
</dbReference>
<dbReference type="SUPFAM" id="SSF46955">
    <property type="entry name" value="Putative DNA-binding domain"/>
    <property type="match status" value="1"/>
</dbReference>
<reference evidence="5 6" key="1">
    <citation type="submission" date="2018-03" db="EMBL/GenBank/DDBJ databases">
        <title>Genomic Encyclopedia of Archaeal and Bacterial Type Strains, Phase II (KMG-II): from individual species to whole genera.</title>
        <authorList>
            <person name="Goeker M."/>
        </authorList>
    </citation>
    <scope>NUCLEOTIDE SEQUENCE [LARGE SCALE GENOMIC DNA]</scope>
    <source>
        <strain evidence="5 6">DSM 45312</strain>
    </source>
</reference>
<dbReference type="RefSeq" id="WP_106582409.1">
    <property type="nucleotide sequence ID" value="NZ_PYGA01000004.1"/>
</dbReference>
<dbReference type="PRINTS" id="PR00040">
    <property type="entry name" value="HTHMERR"/>
</dbReference>
<gene>
    <name evidence="5" type="ORF">CLV63_10444</name>
</gene>
<proteinExistence type="predicted"/>
<comment type="caution">
    <text evidence="5">The sequence shown here is derived from an EMBL/GenBank/DDBJ whole genome shotgun (WGS) entry which is preliminary data.</text>
</comment>
<feature type="domain" description="HTH merR-type" evidence="4">
    <location>
        <begin position="1"/>
        <end position="68"/>
    </location>
</feature>
<dbReference type="Proteomes" id="UP000240542">
    <property type="component" value="Unassembled WGS sequence"/>
</dbReference>
<evidence type="ECO:0000313" key="5">
    <source>
        <dbReference type="EMBL" id="PSK98820.1"/>
    </source>
</evidence>
<keyword evidence="1" id="KW-0805">Transcription regulation</keyword>
<dbReference type="OrthoDB" id="5296483at2"/>
<dbReference type="GO" id="GO:0003677">
    <property type="term" value="F:DNA binding"/>
    <property type="evidence" value="ECO:0007669"/>
    <property type="project" value="UniProtKB-KW"/>
</dbReference>
<evidence type="ECO:0000259" key="4">
    <source>
        <dbReference type="PROSITE" id="PS50937"/>
    </source>
</evidence>
<dbReference type="GO" id="GO:0003700">
    <property type="term" value="F:DNA-binding transcription factor activity"/>
    <property type="evidence" value="ECO:0007669"/>
    <property type="project" value="InterPro"/>
</dbReference>
<dbReference type="InterPro" id="IPR000551">
    <property type="entry name" value="MerR-type_HTH_dom"/>
</dbReference>
<evidence type="ECO:0000256" key="2">
    <source>
        <dbReference type="ARBA" id="ARBA00023125"/>
    </source>
</evidence>
<evidence type="ECO:0000256" key="3">
    <source>
        <dbReference type="ARBA" id="ARBA00023163"/>
    </source>
</evidence>
<dbReference type="InterPro" id="IPR009061">
    <property type="entry name" value="DNA-bd_dom_put_sf"/>
</dbReference>
<keyword evidence="2 5" id="KW-0238">DNA-binding</keyword>
<name>A0A2P8DNN8_9ACTN</name>
<dbReference type="PANTHER" id="PTHR30204:SF94">
    <property type="entry name" value="HEAVY METAL-DEPENDENT TRANSCRIPTIONAL REGULATOR HI_0293-RELATED"/>
    <property type="match status" value="1"/>
</dbReference>